<comment type="pathway">
    <text evidence="2">Amino-acid biosynthesis; L-isoleucine biosynthesis; L-isoleucine from 2-oxobutanoate: step 4/4.</text>
</comment>
<reference evidence="17" key="1">
    <citation type="submission" date="2016-10" db="EMBL/GenBank/DDBJ databases">
        <authorList>
            <person name="Varghese N."/>
            <person name="Submissions S."/>
        </authorList>
    </citation>
    <scope>NUCLEOTIDE SEQUENCE [LARGE SCALE GENOMIC DNA]</scope>
    <source>
        <strain evidence="17">DSM 44544</strain>
    </source>
</reference>
<keyword evidence="11" id="KW-0100">Branched-chain amino acid biosynthesis</keyword>
<keyword evidence="10" id="KW-0663">Pyridoxal phosphate</keyword>
<comment type="cofactor">
    <cofactor evidence="1">
        <name>pyridoxal 5'-phosphate</name>
        <dbReference type="ChEBI" id="CHEBI:597326"/>
    </cofactor>
</comment>
<sequence length="378" mass="41820">MTAANTTPADATRFTIREVAARLDAGARAERCRDATFGRVFTEHMVTLRWDPDAAWHGGRVEPMAPLPLDPATVGLHYGQIVFEGLKAYRLDDGCVGVFRPDRYGERFRRSADRLMMPRLPVRDFLHAIEHLIRVDADWVPPDRDRSLYLRPLLLAADADLALRPARRYLFVLTAFVTEMFFGAKRAIDVWLSEDYVRSVPGGVGAAKYAGNYAAGYRAQAQAAEHGCDQVVWLDALERRWVEELGGMNLLFVEGEGTAARLVTPPLTGTILPGVTRESVLELAPRLGLTVAERPVSVDEWQDGCRSGRITEVFACGTAAQITSVGQVRGRDRTWQVGDGRPGPVATRLGALLADIHRGAEQAPGKWLHRIDDVRDRA</sequence>
<evidence type="ECO:0000256" key="15">
    <source>
        <dbReference type="PIRSR" id="PIRSR006468-1"/>
    </source>
</evidence>
<keyword evidence="9 16" id="KW-0808">Transferase</keyword>
<name>A0A1H4VWC9_9PSEU</name>
<organism evidence="16 17">
    <name type="scientific">Amycolatopsis tolypomycina</name>
    <dbReference type="NCBI Taxonomy" id="208445"/>
    <lineage>
        <taxon>Bacteria</taxon>
        <taxon>Bacillati</taxon>
        <taxon>Actinomycetota</taxon>
        <taxon>Actinomycetes</taxon>
        <taxon>Pseudonocardiales</taxon>
        <taxon>Pseudonocardiaceae</taxon>
        <taxon>Amycolatopsis</taxon>
    </lineage>
</organism>
<evidence type="ECO:0000256" key="5">
    <source>
        <dbReference type="ARBA" id="ARBA00009320"/>
    </source>
</evidence>
<evidence type="ECO:0000256" key="14">
    <source>
        <dbReference type="ARBA" id="ARBA00049229"/>
    </source>
</evidence>
<dbReference type="NCBIfam" id="NF009897">
    <property type="entry name" value="PRK13357.1"/>
    <property type="match status" value="1"/>
</dbReference>
<evidence type="ECO:0000256" key="4">
    <source>
        <dbReference type="ARBA" id="ARBA00005072"/>
    </source>
</evidence>
<dbReference type="InterPro" id="IPR043132">
    <property type="entry name" value="BCAT-like_C"/>
</dbReference>
<evidence type="ECO:0000256" key="1">
    <source>
        <dbReference type="ARBA" id="ARBA00001933"/>
    </source>
</evidence>
<dbReference type="PIRSF" id="PIRSF006468">
    <property type="entry name" value="BCAT1"/>
    <property type="match status" value="1"/>
</dbReference>
<evidence type="ECO:0000313" key="16">
    <source>
        <dbReference type="EMBL" id="SEC85255.1"/>
    </source>
</evidence>
<dbReference type="UniPathway" id="UPA00049">
    <property type="reaction ID" value="UER00062"/>
</dbReference>
<dbReference type="Gene3D" id="3.30.470.10">
    <property type="match status" value="1"/>
</dbReference>
<evidence type="ECO:0000256" key="12">
    <source>
        <dbReference type="ARBA" id="ARBA00048212"/>
    </source>
</evidence>
<comment type="catalytic activity">
    <reaction evidence="14">
        <text>L-leucine + 2-oxoglutarate = 4-methyl-2-oxopentanoate + L-glutamate</text>
        <dbReference type="Rhea" id="RHEA:18321"/>
        <dbReference type="ChEBI" id="CHEBI:16810"/>
        <dbReference type="ChEBI" id="CHEBI:17865"/>
        <dbReference type="ChEBI" id="CHEBI:29985"/>
        <dbReference type="ChEBI" id="CHEBI:57427"/>
        <dbReference type="EC" id="2.6.1.42"/>
    </reaction>
</comment>
<dbReference type="Proteomes" id="UP000199622">
    <property type="component" value="Unassembled WGS sequence"/>
</dbReference>
<dbReference type="InterPro" id="IPR033939">
    <property type="entry name" value="BCAT_family"/>
</dbReference>
<dbReference type="NCBIfam" id="TIGR01123">
    <property type="entry name" value="ilvE_II"/>
    <property type="match status" value="1"/>
</dbReference>
<evidence type="ECO:0000313" key="17">
    <source>
        <dbReference type="Proteomes" id="UP000199622"/>
    </source>
</evidence>
<dbReference type="Pfam" id="PF01063">
    <property type="entry name" value="Aminotran_4"/>
    <property type="match status" value="1"/>
</dbReference>
<dbReference type="GO" id="GO:0009098">
    <property type="term" value="P:L-leucine biosynthetic process"/>
    <property type="evidence" value="ECO:0007669"/>
    <property type="project" value="UniProtKB-UniPathway"/>
</dbReference>
<dbReference type="InterPro" id="IPR036038">
    <property type="entry name" value="Aminotransferase-like"/>
</dbReference>
<dbReference type="STRING" id="208445.SAMN04489727_5336"/>
<evidence type="ECO:0000256" key="9">
    <source>
        <dbReference type="ARBA" id="ARBA00022679"/>
    </source>
</evidence>
<dbReference type="OrthoDB" id="9804984at2"/>
<dbReference type="InterPro" id="IPR043131">
    <property type="entry name" value="BCAT-like_N"/>
</dbReference>
<dbReference type="UniPathway" id="UPA00048">
    <property type="reaction ID" value="UER00073"/>
</dbReference>
<evidence type="ECO:0000256" key="10">
    <source>
        <dbReference type="ARBA" id="ARBA00022898"/>
    </source>
</evidence>
<dbReference type="Gene3D" id="3.20.10.10">
    <property type="entry name" value="D-amino Acid Aminotransferase, subunit A, domain 2"/>
    <property type="match status" value="1"/>
</dbReference>
<keyword evidence="17" id="KW-1185">Reference proteome</keyword>
<comment type="catalytic activity">
    <reaction evidence="12">
        <text>L-valine + 2-oxoglutarate = 3-methyl-2-oxobutanoate + L-glutamate</text>
        <dbReference type="Rhea" id="RHEA:24813"/>
        <dbReference type="ChEBI" id="CHEBI:11851"/>
        <dbReference type="ChEBI" id="CHEBI:16810"/>
        <dbReference type="ChEBI" id="CHEBI:29985"/>
        <dbReference type="ChEBI" id="CHEBI:57762"/>
        <dbReference type="EC" id="2.6.1.42"/>
    </reaction>
</comment>
<proteinExistence type="inferred from homology"/>
<dbReference type="RefSeq" id="WP_091312021.1">
    <property type="nucleotide sequence ID" value="NZ_FNSO01000004.1"/>
</dbReference>
<protein>
    <recommendedName>
        <fullName evidence="6">branched-chain-amino-acid transaminase</fullName>
        <ecNumber evidence="6">2.6.1.42</ecNumber>
    </recommendedName>
</protein>
<keyword evidence="7 16" id="KW-0032">Aminotransferase</keyword>
<dbReference type="CDD" id="cd01557">
    <property type="entry name" value="BCAT_beta_family"/>
    <property type="match status" value="1"/>
</dbReference>
<dbReference type="GO" id="GO:0004084">
    <property type="term" value="F:branched-chain-amino-acid transaminase activity"/>
    <property type="evidence" value="ECO:0007669"/>
    <property type="project" value="UniProtKB-EC"/>
</dbReference>
<keyword evidence="8" id="KW-0028">Amino-acid biosynthesis</keyword>
<evidence type="ECO:0000256" key="2">
    <source>
        <dbReference type="ARBA" id="ARBA00004824"/>
    </source>
</evidence>
<dbReference type="GO" id="GO:0009097">
    <property type="term" value="P:isoleucine biosynthetic process"/>
    <property type="evidence" value="ECO:0007669"/>
    <property type="project" value="UniProtKB-UniPathway"/>
</dbReference>
<evidence type="ECO:0000256" key="7">
    <source>
        <dbReference type="ARBA" id="ARBA00022576"/>
    </source>
</evidence>
<evidence type="ECO:0000256" key="11">
    <source>
        <dbReference type="ARBA" id="ARBA00023304"/>
    </source>
</evidence>
<evidence type="ECO:0000256" key="3">
    <source>
        <dbReference type="ARBA" id="ARBA00004931"/>
    </source>
</evidence>
<comment type="pathway">
    <text evidence="3">Amino-acid biosynthesis; L-valine biosynthesis; L-valine from pyruvate: step 4/4.</text>
</comment>
<accession>A0A1H4VWC9</accession>
<dbReference type="AlphaFoldDB" id="A0A1H4VWC9"/>
<gene>
    <name evidence="16" type="ORF">SAMN04489727_5336</name>
</gene>
<dbReference type="PANTHER" id="PTHR11825">
    <property type="entry name" value="SUBGROUP IIII AMINOTRANSFERASE"/>
    <property type="match status" value="1"/>
</dbReference>
<dbReference type="GO" id="GO:0009099">
    <property type="term" value="P:L-valine biosynthetic process"/>
    <property type="evidence" value="ECO:0007669"/>
    <property type="project" value="UniProtKB-UniPathway"/>
</dbReference>
<evidence type="ECO:0000256" key="6">
    <source>
        <dbReference type="ARBA" id="ARBA00013053"/>
    </source>
</evidence>
<evidence type="ECO:0000256" key="13">
    <source>
        <dbReference type="ARBA" id="ARBA00048798"/>
    </source>
</evidence>
<comment type="similarity">
    <text evidence="5">Belongs to the class-IV pyridoxal-phosphate-dependent aminotransferase family.</text>
</comment>
<dbReference type="PANTHER" id="PTHR11825:SF44">
    <property type="entry name" value="BRANCHED-CHAIN-AMINO-ACID AMINOTRANSFERASE"/>
    <property type="match status" value="1"/>
</dbReference>
<comment type="catalytic activity">
    <reaction evidence="13">
        <text>L-isoleucine + 2-oxoglutarate = (S)-3-methyl-2-oxopentanoate + L-glutamate</text>
        <dbReference type="Rhea" id="RHEA:24801"/>
        <dbReference type="ChEBI" id="CHEBI:16810"/>
        <dbReference type="ChEBI" id="CHEBI:29985"/>
        <dbReference type="ChEBI" id="CHEBI:35146"/>
        <dbReference type="ChEBI" id="CHEBI:58045"/>
        <dbReference type="EC" id="2.6.1.42"/>
    </reaction>
</comment>
<feature type="modified residue" description="N6-(pyridoxal phosphate)lysine" evidence="15">
    <location>
        <position position="208"/>
    </location>
</feature>
<dbReference type="UniPathway" id="UPA00047">
    <property type="reaction ID" value="UER00058"/>
</dbReference>
<dbReference type="EC" id="2.6.1.42" evidence="6"/>
<dbReference type="EMBL" id="FNSO01000004">
    <property type="protein sequence ID" value="SEC85255.1"/>
    <property type="molecule type" value="Genomic_DNA"/>
</dbReference>
<comment type="pathway">
    <text evidence="4">Amino-acid biosynthesis; L-leucine biosynthesis; L-leucine from 3-methyl-2-oxobutanoate: step 4/4.</text>
</comment>
<dbReference type="InterPro" id="IPR001544">
    <property type="entry name" value="Aminotrans_IV"/>
</dbReference>
<dbReference type="SUPFAM" id="SSF56752">
    <property type="entry name" value="D-aminoacid aminotransferase-like PLP-dependent enzymes"/>
    <property type="match status" value="1"/>
</dbReference>
<dbReference type="InterPro" id="IPR005786">
    <property type="entry name" value="B_amino_transII"/>
</dbReference>
<evidence type="ECO:0000256" key="8">
    <source>
        <dbReference type="ARBA" id="ARBA00022605"/>
    </source>
</evidence>